<accession>A0A1L6MVG9</accession>
<dbReference type="AlphaFoldDB" id="A0A1L6MVG9"/>
<sequence length="98" mass="10857">MFYVWKFLTASPLFPHPTAMSALISNPLKIVVVLNSTRPRAGLPIPPFLQITEVEKALKQDGTPSHPTLDSRMDRLIRSLTGLLERCGTNEKNAGTLE</sequence>
<dbReference type="KEGG" id="pabo:BCY86_00955"/>
<dbReference type="STRING" id="1882918.BCY86_00955"/>
<reference evidence="1 2" key="1">
    <citation type="submission" date="2016-08" db="EMBL/GenBank/DDBJ databases">
        <title>Identification and validation of antigenic proteins from Pajaroellobacter abortibovis using de-novo genome sequence assembly and reverse vaccinology.</title>
        <authorList>
            <person name="Welly B.T."/>
            <person name="Miller M.R."/>
            <person name="Stott J.L."/>
            <person name="Blanchard M.T."/>
            <person name="Islas-Trejo A.D."/>
            <person name="O'Rourke S.M."/>
            <person name="Young A.E."/>
            <person name="Medrano J.F."/>
            <person name="Van Eenennaam A.L."/>
        </authorList>
    </citation>
    <scope>NUCLEOTIDE SEQUENCE [LARGE SCALE GENOMIC DNA]</scope>
    <source>
        <strain evidence="1 2">BTF92-0548A/99-0131</strain>
    </source>
</reference>
<evidence type="ECO:0000313" key="1">
    <source>
        <dbReference type="EMBL" id="APR99405.1"/>
    </source>
</evidence>
<protein>
    <submittedName>
        <fullName evidence="1">Uncharacterized protein</fullName>
    </submittedName>
</protein>
<organism evidence="1 2">
    <name type="scientific">Pajaroellobacter abortibovis</name>
    <dbReference type="NCBI Taxonomy" id="1882918"/>
    <lineage>
        <taxon>Bacteria</taxon>
        <taxon>Pseudomonadati</taxon>
        <taxon>Myxococcota</taxon>
        <taxon>Polyangia</taxon>
        <taxon>Polyangiales</taxon>
        <taxon>Polyangiaceae</taxon>
    </lineage>
</organism>
<name>A0A1L6MVG9_9BACT</name>
<dbReference type="EMBL" id="CP016908">
    <property type="protein sequence ID" value="APR99405.1"/>
    <property type="molecule type" value="Genomic_DNA"/>
</dbReference>
<evidence type="ECO:0000313" key="2">
    <source>
        <dbReference type="Proteomes" id="UP000185544"/>
    </source>
</evidence>
<dbReference type="Proteomes" id="UP000185544">
    <property type="component" value="Chromosome"/>
</dbReference>
<proteinExistence type="predicted"/>
<keyword evidence="2" id="KW-1185">Reference proteome</keyword>
<gene>
    <name evidence="1" type="ORF">BCY86_00955</name>
</gene>